<evidence type="ECO:0000313" key="4">
    <source>
        <dbReference type="Proteomes" id="UP000516373"/>
    </source>
</evidence>
<dbReference type="Proteomes" id="UP000516373">
    <property type="component" value="Chromosome"/>
</dbReference>
<feature type="region of interest" description="Disordered" evidence="1">
    <location>
        <begin position="33"/>
        <end position="127"/>
    </location>
</feature>
<dbReference type="EMBL" id="AP023439">
    <property type="protein sequence ID" value="BCL23700.1"/>
    <property type="molecule type" value="Genomic_DNA"/>
</dbReference>
<accession>A0A7G1NPU4</accession>
<gene>
    <name evidence="3" type="ORF">GCM10017668_55430</name>
</gene>
<evidence type="ECO:0000313" key="3">
    <source>
        <dbReference type="EMBL" id="BCL23700.1"/>
    </source>
</evidence>
<evidence type="ECO:0000256" key="1">
    <source>
        <dbReference type="SAM" id="MobiDB-lite"/>
    </source>
</evidence>
<proteinExistence type="predicted"/>
<protein>
    <recommendedName>
        <fullName evidence="5">Secreted protein</fullName>
    </recommendedName>
</protein>
<sequence length="142" mass="14778">MYRGRAAWTGLASLAAALLALQLFAPTVSFATAHTSSQAKAKAQPGTQPSGTTSHPGPNSPGKAPRDETATCRSGHHGDPTGPLRTRHRSHTADSAPAAPERPLRRDIQPSVPEPAGPGAAHHHASRCPVSHLPAALRVFRC</sequence>
<dbReference type="AlphaFoldDB" id="A0A7G1NPU4"/>
<feature type="compositionally biased region" description="Polar residues" evidence="1">
    <location>
        <begin position="33"/>
        <end position="57"/>
    </location>
</feature>
<organism evidence="3 4">
    <name type="scientific">Streptomyces tuirus</name>
    <dbReference type="NCBI Taxonomy" id="68278"/>
    <lineage>
        <taxon>Bacteria</taxon>
        <taxon>Bacillati</taxon>
        <taxon>Actinomycetota</taxon>
        <taxon>Actinomycetes</taxon>
        <taxon>Kitasatosporales</taxon>
        <taxon>Streptomycetaceae</taxon>
        <taxon>Streptomyces</taxon>
    </lineage>
</organism>
<evidence type="ECO:0000256" key="2">
    <source>
        <dbReference type="SAM" id="SignalP"/>
    </source>
</evidence>
<feature type="chain" id="PRO_5028902519" description="Secreted protein" evidence="2">
    <location>
        <begin position="32"/>
        <end position="142"/>
    </location>
</feature>
<name>A0A7G1NPU4_9ACTN</name>
<evidence type="ECO:0008006" key="5">
    <source>
        <dbReference type="Google" id="ProtNLM"/>
    </source>
</evidence>
<dbReference type="KEGG" id="stui:GCM10017668_55430"/>
<feature type="signal peptide" evidence="2">
    <location>
        <begin position="1"/>
        <end position="31"/>
    </location>
</feature>
<reference evidence="3 4" key="1">
    <citation type="journal article" date="2014" name="Int. J. Syst. Evol. Microbiol.">
        <title>Complete genome sequence of Corynebacterium casei LMG S-19264T (=DSM 44701T), isolated from a smear-ripened cheese.</title>
        <authorList>
            <consortium name="US DOE Joint Genome Institute (JGI-PGF)"/>
            <person name="Walter F."/>
            <person name="Albersmeier A."/>
            <person name="Kalinowski J."/>
            <person name="Ruckert C."/>
        </authorList>
    </citation>
    <scope>NUCLEOTIDE SEQUENCE [LARGE SCALE GENOMIC DNA]</scope>
    <source>
        <strain evidence="3 4">JCM 4255</strain>
    </source>
</reference>
<keyword evidence="2" id="KW-0732">Signal</keyword>